<dbReference type="EMBL" id="MKKK01000018">
    <property type="protein sequence ID" value="OEY96899.1"/>
    <property type="molecule type" value="Genomic_DNA"/>
</dbReference>
<gene>
    <name evidence="1" type="ORF">BJI46_11970</name>
</gene>
<protein>
    <submittedName>
        <fullName evidence="1">Uncharacterized protein</fullName>
    </submittedName>
</protein>
<dbReference type="STRING" id="1262585.BJI46_11970"/>
<proteinExistence type="predicted"/>
<dbReference type="AlphaFoldDB" id="A0A1E7RBT2"/>
<keyword evidence="2" id="KW-1185">Reference proteome</keyword>
<evidence type="ECO:0000313" key="1">
    <source>
        <dbReference type="EMBL" id="OEY96899.1"/>
    </source>
</evidence>
<dbReference type="Proteomes" id="UP000185895">
    <property type="component" value="Unassembled WGS sequence"/>
</dbReference>
<sequence length="188" mass="22850">MKNKPWIDGDPLRDYYGLLTKYDLDWFLNFFNQWNTNNTLSDLNILEIKDGIKLLDFSENYNDFCQFTLYEKLCYFMGNNEQYIYWIPISNNEDRVFEDYEPLMIAKIPFRVEDMNSVRRSFMQMQNGGYMMLDSKSRFVSIIVDGYYMLVFLSKKYMNEDLLPYIENWKLVDDNLDDILKEDLFKRL</sequence>
<evidence type="ECO:0000313" key="2">
    <source>
        <dbReference type="Proteomes" id="UP000185895"/>
    </source>
</evidence>
<dbReference type="OrthoDB" id="6710715at2"/>
<accession>A0A1E7RBT2</accession>
<comment type="caution">
    <text evidence="1">The sequence shown here is derived from an EMBL/GenBank/DDBJ whole genome shotgun (WGS) entry which is preliminary data.</text>
</comment>
<organism evidence="1 2">
    <name type="scientific">Acinetobacter qingfengensis</name>
    <dbReference type="NCBI Taxonomy" id="1262585"/>
    <lineage>
        <taxon>Bacteria</taxon>
        <taxon>Pseudomonadati</taxon>
        <taxon>Pseudomonadota</taxon>
        <taxon>Gammaproteobacteria</taxon>
        <taxon>Moraxellales</taxon>
        <taxon>Moraxellaceae</taxon>
        <taxon>Acinetobacter</taxon>
    </lineage>
</organism>
<reference evidence="1 2" key="1">
    <citation type="submission" date="2016-09" db="EMBL/GenBank/DDBJ databases">
        <authorList>
            <person name="Capua I."/>
            <person name="De Benedictis P."/>
            <person name="Joannis T."/>
            <person name="Lombin L.H."/>
            <person name="Cattoli G."/>
        </authorList>
    </citation>
    <scope>NUCLEOTIDE SEQUENCE [LARGE SCALE GENOMIC DNA]</scope>
    <source>
        <strain evidence="1 2">ANC 4671</strain>
    </source>
</reference>
<name>A0A1E7RBT2_9GAMM</name>
<dbReference type="RefSeq" id="WP_070069693.1">
    <property type="nucleotide sequence ID" value="NZ_MKKK01000018.1"/>
</dbReference>